<proteinExistence type="predicted"/>
<feature type="region of interest" description="Disordered" evidence="1">
    <location>
        <begin position="1"/>
        <end position="63"/>
    </location>
</feature>
<evidence type="ECO:0000313" key="3">
    <source>
        <dbReference type="Proteomes" id="UP000239735"/>
    </source>
</evidence>
<feature type="compositionally biased region" description="Basic and acidic residues" evidence="1">
    <location>
        <begin position="43"/>
        <end position="63"/>
    </location>
</feature>
<sequence>MQTSKRKPMLGTSARGNPSRAHASVTGGGMTNLPTASKSRKSTAMDERTRPVHNLPRELARGRANDVVASAGEPAKDDEGSVEGVNDMNNLRGDEFRVEVFTRVERGRRLRRVLRRNHQLRQTF</sequence>
<evidence type="ECO:0000256" key="1">
    <source>
        <dbReference type="SAM" id="MobiDB-lite"/>
    </source>
</evidence>
<protein>
    <submittedName>
        <fullName evidence="2">Uncharacterized protein</fullName>
    </submittedName>
</protein>
<name>A0A2N9L7Z9_9BACT</name>
<gene>
    <name evidence="2" type="ORF">SBA5_220089</name>
</gene>
<reference evidence="3" key="1">
    <citation type="submission" date="2018-02" db="EMBL/GenBank/DDBJ databases">
        <authorList>
            <person name="Hausmann B."/>
        </authorList>
    </citation>
    <scope>NUCLEOTIDE SEQUENCE [LARGE SCALE GENOMIC DNA]</scope>
    <source>
        <strain evidence="3">Peat soil MAG SbA5</strain>
    </source>
</reference>
<dbReference type="AlphaFoldDB" id="A0A2N9L7Z9"/>
<feature type="region of interest" description="Disordered" evidence="1">
    <location>
        <begin position="69"/>
        <end position="88"/>
    </location>
</feature>
<accession>A0A2N9L7Z9</accession>
<dbReference type="EMBL" id="OKRB01000078">
    <property type="protein sequence ID" value="SPE19243.1"/>
    <property type="molecule type" value="Genomic_DNA"/>
</dbReference>
<dbReference type="Proteomes" id="UP000239735">
    <property type="component" value="Unassembled WGS sequence"/>
</dbReference>
<evidence type="ECO:0000313" key="2">
    <source>
        <dbReference type="EMBL" id="SPE19243.1"/>
    </source>
</evidence>
<organism evidence="2 3">
    <name type="scientific">Candidatus Sulfuritelmatomonas gaucii</name>
    <dbReference type="NCBI Taxonomy" id="2043161"/>
    <lineage>
        <taxon>Bacteria</taxon>
        <taxon>Pseudomonadati</taxon>
        <taxon>Acidobacteriota</taxon>
        <taxon>Terriglobia</taxon>
        <taxon>Terriglobales</taxon>
        <taxon>Acidobacteriaceae</taxon>
        <taxon>Candidatus Sulfuritelmatomonas</taxon>
    </lineage>
</organism>